<dbReference type="NCBIfam" id="TIGR03426">
    <property type="entry name" value="shape_MreD"/>
    <property type="match status" value="1"/>
</dbReference>
<dbReference type="Pfam" id="PF04093">
    <property type="entry name" value="MreD"/>
    <property type="match status" value="1"/>
</dbReference>
<dbReference type="Gene3D" id="1.10.1760.20">
    <property type="match status" value="1"/>
</dbReference>
<comment type="similarity">
    <text evidence="2">Belongs to the MreD family.</text>
</comment>
<evidence type="ECO:0000313" key="9">
    <source>
        <dbReference type="EMBL" id="RUT27804.1"/>
    </source>
</evidence>
<evidence type="ECO:0000256" key="1">
    <source>
        <dbReference type="ARBA" id="ARBA00004651"/>
    </source>
</evidence>
<feature type="transmembrane region" description="Helical" evidence="8">
    <location>
        <begin position="101"/>
        <end position="129"/>
    </location>
</feature>
<dbReference type="GO" id="GO:0005886">
    <property type="term" value="C:plasma membrane"/>
    <property type="evidence" value="ECO:0007669"/>
    <property type="project" value="UniProtKB-SubCell"/>
</dbReference>
<evidence type="ECO:0000313" key="10">
    <source>
        <dbReference type="Proteomes" id="UP000272464"/>
    </source>
</evidence>
<dbReference type="InterPro" id="IPR007227">
    <property type="entry name" value="Cell_shape_determining_MreD"/>
</dbReference>
<comment type="caution">
    <text evidence="9">The sequence shown here is derived from an EMBL/GenBank/DDBJ whole genome shotgun (WGS) entry which is preliminary data.</text>
</comment>
<keyword evidence="5" id="KW-0133">Cell shape</keyword>
<evidence type="ECO:0000256" key="6">
    <source>
        <dbReference type="ARBA" id="ARBA00022989"/>
    </source>
</evidence>
<evidence type="ECO:0000256" key="8">
    <source>
        <dbReference type="SAM" id="Phobius"/>
    </source>
</evidence>
<keyword evidence="4 8" id="KW-0812">Transmembrane</keyword>
<feature type="transmembrane region" description="Helical" evidence="8">
    <location>
        <begin position="69"/>
        <end position="94"/>
    </location>
</feature>
<accession>A0A433X0Y3</accession>
<protein>
    <submittedName>
        <fullName evidence="9">Rod shape-determining protein MreD</fullName>
    </submittedName>
</protein>
<dbReference type="OrthoDB" id="2678464at2"/>
<evidence type="ECO:0000256" key="2">
    <source>
        <dbReference type="ARBA" id="ARBA00007776"/>
    </source>
</evidence>
<dbReference type="GO" id="GO:0008360">
    <property type="term" value="P:regulation of cell shape"/>
    <property type="evidence" value="ECO:0007669"/>
    <property type="project" value="UniProtKB-KW"/>
</dbReference>
<feature type="transmembrane region" description="Helical" evidence="8">
    <location>
        <begin position="39"/>
        <end position="63"/>
    </location>
</feature>
<keyword evidence="10" id="KW-1185">Reference proteome</keyword>
<comment type="subcellular location">
    <subcellularLocation>
        <location evidence="1">Cell membrane</location>
        <topology evidence="1">Multi-pass membrane protein</topology>
    </subcellularLocation>
</comment>
<evidence type="ECO:0000256" key="3">
    <source>
        <dbReference type="ARBA" id="ARBA00022475"/>
    </source>
</evidence>
<proteinExistence type="inferred from homology"/>
<keyword evidence="6 8" id="KW-1133">Transmembrane helix</keyword>
<feature type="transmembrane region" description="Helical" evidence="8">
    <location>
        <begin position="141"/>
        <end position="159"/>
    </location>
</feature>
<name>A0A433X0Y3_9BACL</name>
<evidence type="ECO:0000256" key="5">
    <source>
        <dbReference type="ARBA" id="ARBA00022960"/>
    </source>
</evidence>
<reference evidence="9 10" key="1">
    <citation type="submission" date="2018-12" db="EMBL/GenBank/DDBJ databases">
        <authorList>
            <person name="Sun L."/>
            <person name="Chen Z."/>
        </authorList>
    </citation>
    <scope>NUCLEOTIDE SEQUENCE [LARGE SCALE GENOMIC DNA]</scope>
    <source>
        <strain evidence="9 10">3-5-3</strain>
    </source>
</reference>
<keyword evidence="7 8" id="KW-0472">Membrane</keyword>
<organism evidence="9 10">
    <name type="scientific">Paenibacillus zeisoli</name>
    <dbReference type="NCBI Taxonomy" id="2496267"/>
    <lineage>
        <taxon>Bacteria</taxon>
        <taxon>Bacillati</taxon>
        <taxon>Bacillota</taxon>
        <taxon>Bacilli</taxon>
        <taxon>Bacillales</taxon>
        <taxon>Paenibacillaceae</taxon>
        <taxon>Paenibacillus</taxon>
    </lineage>
</organism>
<sequence length="176" mass="20233">MMARRYVMTLLLFLLFIVETTIVPLLIPGAWQTRIIPHLVFVVILFAAVYDHRYVALMLGLAFGMLHDVVFYGIMIGTYSFSMGLSGYLMGLLFRSRRASLLVMMIVVVIGSLLMDSMVFGIYTVFKIYKLPYTYALVDHIIPTMIVQLIFALAIYVPLRRQIDKLVRRRPQEETA</sequence>
<dbReference type="Proteomes" id="UP000272464">
    <property type="component" value="Unassembled WGS sequence"/>
</dbReference>
<dbReference type="EMBL" id="RZNX01000015">
    <property type="protein sequence ID" value="RUT27804.1"/>
    <property type="molecule type" value="Genomic_DNA"/>
</dbReference>
<dbReference type="AlphaFoldDB" id="A0A433X0Y3"/>
<evidence type="ECO:0000256" key="4">
    <source>
        <dbReference type="ARBA" id="ARBA00022692"/>
    </source>
</evidence>
<gene>
    <name evidence="9" type="primary">mreD</name>
    <name evidence="9" type="ORF">EJP77_19890</name>
</gene>
<keyword evidence="3" id="KW-1003">Cell membrane</keyword>
<feature type="transmembrane region" description="Helical" evidence="8">
    <location>
        <begin position="6"/>
        <end position="27"/>
    </location>
</feature>
<evidence type="ECO:0000256" key="7">
    <source>
        <dbReference type="ARBA" id="ARBA00023136"/>
    </source>
</evidence>